<dbReference type="InterPro" id="IPR000835">
    <property type="entry name" value="HTH_MarR-typ"/>
</dbReference>
<dbReference type="Gene3D" id="1.10.10.10">
    <property type="entry name" value="Winged helix-like DNA-binding domain superfamily/Winged helix DNA-binding domain"/>
    <property type="match status" value="1"/>
</dbReference>
<proteinExistence type="predicted"/>
<dbReference type="InterPro" id="IPR036388">
    <property type="entry name" value="WH-like_DNA-bd_sf"/>
</dbReference>
<dbReference type="PANTHER" id="PTHR33164:SF106">
    <property type="entry name" value="TRANSCRIPTIONAL REGULATORY PROTEIN"/>
    <property type="match status" value="1"/>
</dbReference>
<dbReference type="PANTHER" id="PTHR33164">
    <property type="entry name" value="TRANSCRIPTIONAL REGULATOR, MARR FAMILY"/>
    <property type="match status" value="1"/>
</dbReference>
<dbReference type="SMART" id="SM00347">
    <property type="entry name" value="HTH_MARR"/>
    <property type="match status" value="1"/>
</dbReference>
<organism evidence="3 4">
    <name type="scientific">Streptosporangium lutulentum</name>
    <dbReference type="NCBI Taxonomy" id="1461250"/>
    <lineage>
        <taxon>Bacteria</taxon>
        <taxon>Bacillati</taxon>
        <taxon>Actinomycetota</taxon>
        <taxon>Actinomycetes</taxon>
        <taxon>Streptosporangiales</taxon>
        <taxon>Streptosporangiaceae</taxon>
        <taxon>Streptosporangium</taxon>
    </lineage>
</organism>
<evidence type="ECO:0000313" key="3">
    <source>
        <dbReference type="EMBL" id="MDP9849650.1"/>
    </source>
</evidence>
<reference evidence="3 4" key="1">
    <citation type="submission" date="2023-07" db="EMBL/GenBank/DDBJ databases">
        <title>Sequencing the genomes of 1000 actinobacteria strains.</title>
        <authorList>
            <person name="Klenk H.-P."/>
        </authorList>
    </citation>
    <scope>NUCLEOTIDE SEQUENCE [LARGE SCALE GENOMIC DNA]</scope>
    <source>
        <strain evidence="3 4">DSM 46740</strain>
    </source>
</reference>
<accession>A0ABT9QTA8</accession>
<dbReference type="EMBL" id="JAUSQU010000001">
    <property type="protein sequence ID" value="MDP9849650.1"/>
    <property type="molecule type" value="Genomic_DNA"/>
</dbReference>
<comment type="caution">
    <text evidence="3">The sequence shown here is derived from an EMBL/GenBank/DDBJ whole genome shotgun (WGS) entry which is preliminary data.</text>
</comment>
<dbReference type="Pfam" id="PF12802">
    <property type="entry name" value="MarR_2"/>
    <property type="match status" value="1"/>
</dbReference>
<evidence type="ECO:0000256" key="1">
    <source>
        <dbReference type="SAM" id="MobiDB-lite"/>
    </source>
</evidence>
<feature type="domain" description="HTH marR-type" evidence="2">
    <location>
        <begin position="12"/>
        <end position="143"/>
    </location>
</feature>
<keyword evidence="3" id="KW-0238">DNA-binding</keyword>
<protein>
    <submittedName>
        <fullName evidence="3">DNA-binding MarR family transcriptional regulator</fullName>
    </submittedName>
</protein>
<dbReference type="RefSeq" id="WP_307567612.1">
    <property type="nucleotide sequence ID" value="NZ_JAUSQU010000001.1"/>
</dbReference>
<dbReference type="GO" id="GO:0003677">
    <property type="term" value="F:DNA binding"/>
    <property type="evidence" value="ECO:0007669"/>
    <property type="project" value="UniProtKB-KW"/>
</dbReference>
<gene>
    <name evidence="3" type="ORF">J2853_008861</name>
</gene>
<feature type="region of interest" description="Disordered" evidence="1">
    <location>
        <begin position="154"/>
        <end position="175"/>
    </location>
</feature>
<dbReference type="SUPFAM" id="SSF46785">
    <property type="entry name" value="Winged helix' DNA-binding domain"/>
    <property type="match status" value="1"/>
</dbReference>
<name>A0ABT9QTA8_9ACTN</name>
<dbReference type="InterPro" id="IPR036390">
    <property type="entry name" value="WH_DNA-bd_sf"/>
</dbReference>
<dbReference type="CDD" id="cd00090">
    <property type="entry name" value="HTH_ARSR"/>
    <property type="match status" value="1"/>
</dbReference>
<sequence>MTQDALPEAQAAALLGREFATAIVVFHEAVGKLVGLSSVERKCIDVLQRLGPVTAGAIAEHTGLTTGAVTGLVDRLETAGYVQRARDPHDRRKVVVRLLPNERMDALMASAFGEFVEDMTEITTRYSEAELYAITDWIRRTTDALVANTRRIMSLGEPGADPGTSAHPGRPDTRR</sequence>
<dbReference type="Proteomes" id="UP001225356">
    <property type="component" value="Unassembled WGS sequence"/>
</dbReference>
<dbReference type="PROSITE" id="PS50995">
    <property type="entry name" value="HTH_MARR_2"/>
    <property type="match status" value="1"/>
</dbReference>
<dbReference type="InterPro" id="IPR039422">
    <property type="entry name" value="MarR/SlyA-like"/>
</dbReference>
<evidence type="ECO:0000313" key="4">
    <source>
        <dbReference type="Proteomes" id="UP001225356"/>
    </source>
</evidence>
<evidence type="ECO:0000259" key="2">
    <source>
        <dbReference type="PROSITE" id="PS50995"/>
    </source>
</evidence>
<keyword evidence="4" id="KW-1185">Reference proteome</keyword>
<dbReference type="InterPro" id="IPR011991">
    <property type="entry name" value="ArsR-like_HTH"/>
</dbReference>